<evidence type="ECO:0000313" key="9">
    <source>
        <dbReference type="EMBL" id="MBA4609508.1"/>
    </source>
</evidence>
<dbReference type="Gene3D" id="1.20.5.3310">
    <property type="match status" value="1"/>
</dbReference>
<dbReference type="Pfam" id="PF02416">
    <property type="entry name" value="TatA_B_E"/>
    <property type="match status" value="1"/>
</dbReference>
<comment type="caution">
    <text evidence="9">The sequence shown here is derived from an EMBL/GenBank/DDBJ whole genome shotgun (WGS) entry which is preliminary data.</text>
</comment>
<name>A0A838XL55_9ACTN</name>
<dbReference type="GO" id="GO:0015031">
    <property type="term" value="P:protein transport"/>
    <property type="evidence" value="ECO:0007669"/>
    <property type="project" value="UniProtKB-KW"/>
</dbReference>
<evidence type="ECO:0000256" key="1">
    <source>
        <dbReference type="ARBA" id="ARBA00004167"/>
    </source>
</evidence>
<evidence type="ECO:0000313" key="10">
    <source>
        <dbReference type="Proteomes" id="UP000550354"/>
    </source>
</evidence>
<keyword evidence="4" id="KW-0653">Protein transport</keyword>
<dbReference type="AlphaFoldDB" id="A0A838XL55"/>
<dbReference type="GO" id="GO:0016020">
    <property type="term" value="C:membrane"/>
    <property type="evidence" value="ECO:0007669"/>
    <property type="project" value="UniProtKB-ARBA"/>
</dbReference>
<accession>A0A838XL55</accession>
<evidence type="ECO:0000256" key="6">
    <source>
        <dbReference type="ARBA" id="ARBA00023010"/>
    </source>
</evidence>
<keyword evidence="2" id="KW-0813">Transport</keyword>
<gene>
    <name evidence="9" type="ORF">H1W00_13560</name>
</gene>
<evidence type="ECO:0000256" key="3">
    <source>
        <dbReference type="ARBA" id="ARBA00022692"/>
    </source>
</evidence>
<evidence type="ECO:0000256" key="2">
    <source>
        <dbReference type="ARBA" id="ARBA00022448"/>
    </source>
</evidence>
<dbReference type="InterPro" id="IPR003369">
    <property type="entry name" value="TatA/B/E"/>
</dbReference>
<feature type="region of interest" description="Disordered" evidence="8">
    <location>
        <begin position="72"/>
        <end position="99"/>
    </location>
</feature>
<keyword evidence="3" id="KW-0812">Transmembrane</keyword>
<keyword evidence="10" id="KW-1185">Reference proteome</keyword>
<evidence type="ECO:0000256" key="7">
    <source>
        <dbReference type="ARBA" id="ARBA00023136"/>
    </source>
</evidence>
<dbReference type="EMBL" id="JACEOG010000002">
    <property type="protein sequence ID" value="MBA4609508.1"/>
    <property type="molecule type" value="Genomic_DNA"/>
</dbReference>
<keyword evidence="7" id="KW-0472">Membrane</keyword>
<proteinExistence type="predicted"/>
<protein>
    <submittedName>
        <fullName evidence="9">Twin-arginine translocase TatA/TatE family subunit</fullName>
    </submittedName>
</protein>
<keyword evidence="5" id="KW-1133">Transmembrane helix</keyword>
<organism evidence="9 10">
    <name type="scientific">Aeromicrobium phoceense</name>
    <dbReference type="NCBI Taxonomy" id="2754045"/>
    <lineage>
        <taxon>Bacteria</taxon>
        <taxon>Bacillati</taxon>
        <taxon>Actinomycetota</taxon>
        <taxon>Actinomycetes</taxon>
        <taxon>Propionibacteriales</taxon>
        <taxon>Nocardioidaceae</taxon>
        <taxon>Aeromicrobium</taxon>
    </lineage>
</organism>
<evidence type="ECO:0000256" key="5">
    <source>
        <dbReference type="ARBA" id="ARBA00022989"/>
    </source>
</evidence>
<comment type="subcellular location">
    <subcellularLocation>
        <location evidence="1">Membrane</location>
        <topology evidence="1">Single-pass membrane protein</topology>
    </subcellularLocation>
</comment>
<keyword evidence="6" id="KW-0811">Translocation</keyword>
<sequence>MEIGAILVVAIIVFGPDRLPGLARQAAQFVRTLRQMAENAKTELGKELGDDFKDLNLRDLDPRAAVRDVILSDTTTPPPVPSVRILRPGEVPPFDAEAT</sequence>
<evidence type="ECO:0000256" key="8">
    <source>
        <dbReference type="SAM" id="MobiDB-lite"/>
    </source>
</evidence>
<evidence type="ECO:0000256" key="4">
    <source>
        <dbReference type="ARBA" id="ARBA00022927"/>
    </source>
</evidence>
<dbReference type="Proteomes" id="UP000550354">
    <property type="component" value="Unassembled WGS sequence"/>
</dbReference>
<reference evidence="9 10" key="1">
    <citation type="submission" date="2020-07" db="EMBL/GenBank/DDBJ databases">
        <title>Draft genome and description of Aeromicrobium phoceense strain Marseille-Q0843 isolated from healthy skin swab.</title>
        <authorList>
            <person name="Boxberger M."/>
            <person name="La Scola B."/>
        </authorList>
    </citation>
    <scope>NUCLEOTIDE SEQUENCE [LARGE SCALE GENOMIC DNA]</scope>
    <source>
        <strain evidence="9 10">Marseille-Q0843</strain>
    </source>
</reference>